<reference evidence="9 10" key="1">
    <citation type="submission" date="2018-05" db="EMBL/GenBank/DDBJ databases">
        <title>Reference genomes for bee gut microbiota database.</title>
        <authorList>
            <person name="Ellegaard K.M."/>
        </authorList>
    </citation>
    <scope>NUCLEOTIDE SEQUENCE [LARGE SCALE GENOMIC DNA]</scope>
    <source>
        <strain evidence="9 10">ESL0284</strain>
    </source>
</reference>
<dbReference type="GO" id="GO:0008817">
    <property type="term" value="F:corrinoid adenosyltransferase activity"/>
    <property type="evidence" value="ECO:0007669"/>
    <property type="project" value="UniProtKB-UniRule"/>
</dbReference>
<dbReference type="GO" id="GO:0005737">
    <property type="term" value="C:cytoplasm"/>
    <property type="evidence" value="ECO:0007669"/>
    <property type="project" value="UniProtKB-SubCell"/>
</dbReference>
<comment type="subcellular location">
    <subcellularLocation>
        <location evidence="8">Cytoplasm</location>
    </subcellularLocation>
</comment>
<evidence type="ECO:0000256" key="1">
    <source>
        <dbReference type="ARBA" id="ARBA00005121"/>
    </source>
</evidence>
<evidence type="ECO:0000256" key="3">
    <source>
        <dbReference type="ARBA" id="ARBA00012454"/>
    </source>
</evidence>
<dbReference type="RefSeq" id="WP_110438514.1">
    <property type="nucleotide sequence ID" value="NZ_CP046393.1"/>
</dbReference>
<evidence type="ECO:0000256" key="2">
    <source>
        <dbReference type="ARBA" id="ARBA00007487"/>
    </source>
</evidence>
<proteinExistence type="inferred from homology"/>
<accession>A0A318N3G0</accession>
<evidence type="ECO:0000256" key="8">
    <source>
        <dbReference type="PIRNR" id="PIRNR015617"/>
    </source>
</evidence>
<dbReference type="AlphaFoldDB" id="A0A318N3G0"/>
<dbReference type="CDD" id="cd00561">
    <property type="entry name" value="CobA_ACA"/>
    <property type="match status" value="1"/>
</dbReference>
<keyword evidence="8" id="KW-0547">Nucleotide-binding</keyword>
<dbReference type="EMBL" id="QGLT01000001">
    <property type="protein sequence ID" value="PXZ01996.1"/>
    <property type="molecule type" value="Genomic_DNA"/>
</dbReference>
<protein>
    <recommendedName>
        <fullName evidence="3 8">Corrinoid adenosyltransferase</fullName>
        <ecNumber evidence="3 8">2.5.1.17</ecNumber>
    </recommendedName>
    <alternativeName>
        <fullName evidence="8">Cob(II)alamin adenosyltransferase</fullName>
    </alternativeName>
    <alternativeName>
        <fullName evidence="8">Cob(II)yrinic acid a,c-diamide adenosyltransferase</fullName>
    </alternativeName>
</protein>
<dbReference type="Proteomes" id="UP000247565">
    <property type="component" value="Unassembled WGS sequence"/>
</dbReference>
<dbReference type="PANTHER" id="PTHR46638">
    <property type="entry name" value="CORRINOID ADENOSYLTRANSFERASE"/>
    <property type="match status" value="1"/>
</dbReference>
<evidence type="ECO:0000256" key="5">
    <source>
        <dbReference type="ARBA" id="ARBA00024929"/>
    </source>
</evidence>
<dbReference type="GO" id="GO:0009236">
    <property type="term" value="P:cobalamin biosynthetic process"/>
    <property type="evidence" value="ECO:0007669"/>
    <property type="project" value="UniProtKB-UniRule"/>
</dbReference>
<evidence type="ECO:0000256" key="7">
    <source>
        <dbReference type="ARBA" id="ARBA00048692"/>
    </source>
</evidence>
<dbReference type="InterPro" id="IPR003724">
    <property type="entry name" value="CblAdoTrfase_CobA"/>
</dbReference>
<dbReference type="InterPro" id="IPR027417">
    <property type="entry name" value="P-loop_NTPase"/>
</dbReference>
<keyword evidence="8" id="KW-0169">Cobalamin biosynthesis</keyword>
<sequence length="201" mass="23171">MNDDALHHKRKMQKRQQLQKTIVASKTEEKGLLMVHTGTGKGKSTAAFGLLFRHLSYGFKSVVIQFIKAPEWKTGEQRMVEFFPDLLEWHTLGKGFTWNTQDKQKDIESCQAAWSLALDYLNREDISLIVLDELNIALRYNYLDPDQIIRDLQQRPKMQHVVITGRNASQKLIDAADMVTEMKLIKHPFNAGIKAQKGIEY</sequence>
<dbReference type="NCBIfam" id="TIGR00708">
    <property type="entry name" value="cobA"/>
    <property type="match status" value="1"/>
</dbReference>
<keyword evidence="8" id="KW-0963">Cytoplasm</keyword>
<comment type="similarity">
    <text evidence="2 8">Belongs to the Cob(I)alamin adenosyltransferase family.</text>
</comment>
<keyword evidence="8" id="KW-0067">ATP-binding</keyword>
<dbReference type="GO" id="GO:0006779">
    <property type="term" value="P:porphyrin-containing compound biosynthetic process"/>
    <property type="evidence" value="ECO:0007669"/>
    <property type="project" value="UniProtKB-UniRule"/>
</dbReference>
<dbReference type="OrthoDB" id="9810309at2"/>
<dbReference type="UniPathway" id="UPA00148">
    <property type="reaction ID" value="UER00233"/>
</dbReference>
<gene>
    <name evidence="9" type="primary">cobO</name>
    <name evidence="9" type="ORF">DK869_03110</name>
</gene>
<dbReference type="Pfam" id="PF02572">
    <property type="entry name" value="CobA_CobO_BtuR"/>
    <property type="match status" value="1"/>
</dbReference>
<comment type="catalytic activity">
    <reaction evidence="6 8">
        <text>2 cob(II)yrinate a,c diamide + reduced [electron-transfer flavoprotein] + 2 ATP = 2 adenosylcob(III)yrinate a,c-diamide + 2 triphosphate + oxidized [electron-transfer flavoprotein] + 3 H(+)</text>
        <dbReference type="Rhea" id="RHEA:11528"/>
        <dbReference type="Rhea" id="RHEA-COMP:10685"/>
        <dbReference type="Rhea" id="RHEA-COMP:10686"/>
        <dbReference type="ChEBI" id="CHEBI:15378"/>
        <dbReference type="ChEBI" id="CHEBI:18036"/>
        <dbReference type="ChEBI" id="CHEBI:30616"/>
        <dbReference type="ChEBI" id="CHEBI:57692"/>
        <dbReference type="ChEBI" id="CHEBI:58307"/>
        <dbReference type="ChEBI" id="CHEBI:58503"/>
        <dbReference type="ChEBI" id="CHEBI:58537"/>
        <dbReference type="EC" id="2.5.1.17"/>
    </reaction>
</comment>
<evidence type="ECO:0000256" key="4">
    <source>
        <dbReference type="ARBA" id="ARBA00023244"/>
    </source>
</evidence>
<organism evidence="9 10">
    <name type="scientific">Commensalibacter melissae</name>
    <dbReference type="NCBI Taxonomy" id="2070537"/>
    <lineage>
        <taxon>Bacteria</taxon>
        <taxon>Pseudomonadati</taxon>
        <taxon>Pseudomonadota</taxon>
        <taxon>Alphaproteobacteria</taxon>
        <taxon>Acetobacterales</taxon>
        <taxon>Acetobacteraceae</taxon>
    </lineage>
</organism>
<keyword evidence="8 9" id="KW-0808">Transferase</keyword>
<comment type="caution">
    <text evidence="9">The sequence shown here is derived from an EMBL/GenBank/DDBJ whole genome shotgun (WGS) entry which is preliminary data.</text>
</comment>
<evidence type="ECO:0000256" key="6">
    <source>
        <dbReference type="ARBA" id="ARBA00048555"/>
    </source>
</evidence>
<dbReference type="PANTHER" id="PTHR46638:SF1">
    <property type="entry name" value="CORRINOID ADENOSYLTRANSFERASE"/>
    <property type="match status" value="1"/>
</dbReference>
<dbReference type="Gene3D" id="3.40.50.300">
    <property type="entry name" value="P-loop containing nucleotide triphosphate hydrolases"/>
    <property type="match status" value="1"/>
</dbReference>
<keyword evidence="10" id="KW-1185">Reference proteome</keyword>
<keyword evidence="4 8" id="KW-0627">Porphyrin biosynthesis</keyword>
<dbReference type="NCBIfam" id="NF004637">
    <property type="entry name" value="PRK05986.1"/>
    <property type="match status" value="1"/>
</dbReference>
<dbReference type="PIRSF" id="PIRSF015617">
    <property type="entry name" value="Adensltrnsf_CobA"/>
    <property type="match status" value="1"/>
</dbReference>
<name>A0A318N3G0_9PROT</name>
<comment type="catalytic activity">
    <reaction evidence="7 8">
        <text>2 cob(II)alamin + reduced [electron-transfer flavoprotein] + 2 ATP = 2 adenosylcob(III)alamin + 2 triphosphate + oxidized [electron-transfer flavoprotein] + 3 H(+)</text>
        <dbReference type="Rhea" id="RHEA:28671"/>
        <dbReference type="Rhea" id="RHEA-COMP:10685"/>
        <dbReference type="Rhea" id="RHEA-COMP:10686"/>
        <dbReference type="ChEBI" id="CHEBI:15378"/>
        <dbReference type="ChEBI" id="CHEBI:16304"/>
        <dbReference type="ChEBI" id="CHEBI:18036"/>
        <dbReference type="ChEBI" id="CHEBI:18408"/>
        <dbReference type="ChEBI" id="CHEBI:30616"/>
        <dbReference type="ChEBI" id="CHEBI:57692"/>
        <dbReference type="ChEBI" id="CHEBI:58307"/>
        <dbReference type="EC" id="2.5.1.17"/>
    </reaction>
</comment>
<comment type="function">
    <text evidence="5 8">Required for both de novo synthesis of the corrin ring for the assimilation of exogenous corrinoids. Participates in the adenosylation of a variety of incomplete and complete corrinoids.</text>
</comment>
<comment type="pathway">
    <text evidence="1 8">Cofactor biosynthesis; adenosylcobalamin biosynthesis; adenosylcobalamin from cob(II)yrinate a,c-diamide: step 2/7.</text>
</comment>
<evidence type="ECO:0000313" key="9">
    <source>
        <dbReference type="EMBL" id="PXZ01996.1"/>
    </source>
</evidence>
<dbReference type="EC" id="2.5.1.17" evidence="3 8"/>
<dbReference type="GO" id="GO:0005524">
    <property type="term" value="F:ATP binding"/>
    <property type="evidence" value="ECO:0007669"/>
    <property type="project" value="UniProtKB-UniRule"/>
</dbReference>
<dbReference type="SUPFAM" id="SSF52540">
    <property type="entry name" value="P-loop containing nucleoside triphosphate hydrolases"/>
    <property type="match status" value="1"/>
</dbReference>
<evidence type="ECO:0000313" key="10">
    <source>
        <dbReference type="Proteomes" id="UP000247565"/>
    </source>
</evidence>